<evidence type="ECO:0000313" key="7">
    <source>
        <dbReference type="Proteomes" id="UP001326715"/>
    </source>
</evidence>
<dbReference type="Gene3D" id="3.55.50.30">
    <property type="match status" value="1"/>
</dbReference>
<dbReference type="RefSeq" id="WP_072364709.1">
    <property type="nucleotide sequence ID" value="NZ_CP139972.1"/>
</dbReference>
<dbReference type="Pfam" id="PF16344">
    <property type="entry name" value="FecR_C"/>
    <property type="match status" value="1"/>
</dbReference>
<evidence type="ECO:0000256" key="1">
    <source>
        <dbReference type="SAM" id="Phobius"/>
    </source>
</evidence>
<proteinExistence type="predicted"/>
<gene>
    <name evidence="4" type="ORF">SAMN05661012_05556</name>
    <name evidence="5" type="ORF">SR876_00155</name>
</gene>
<dbReference type="Gene3D" id="2.60.120.1440">
    <property type="match status" value="1"/>
</dbReference>
<dbReference type="Pfam" id="PF04773">
    <property type="entry name" value="FecR"/>
    <property type="match status" value="1"/>
</dbReference>
<keyword evidence="1" id="KW-0472">Membrane</keyword>
<evidence type="ECO:0000259" key="2">
    <source>
        <dbReference type="Pfam" id="PF04773"/>
    </source>
</evidence>
<dbReference type="EMBL" id="FPIZ01000024">
    <property type="protein sequence ID" value="SFW84461.1"/>
    <property type="molecule type" value="Genomic_DNA"/>
</dbReference>
<keyword evidence="1" id="KW-0812">Transmembrane</keyword>
<dbReference type="OrthoDB" id="629393at2"/>
<accession>A0A1K1SKT3</accession>
<protein>
    <submittedName>
        <fullName evidence="5">FecR domain-containing protein</fullName>
    </submittedName>
    <submittedName>
        <fullName evidence="4">FecR family protein</fullName>
    </submittedName>
</protein>
<evidence type="ECO:0000313" key="6">
    <source>
        <dbReference type="Proteomes" id="UP000183788"/>
    </source>
</evidence>
<dbReference type="PANTHER" id="PTHR30273:SF2">
    <property type="entry name" value="PROTEIN FECR"/>
    <property type="match status" value="1"/>
</dbReference>
<evidence type="ECO:0000259" key="3">
    <source>
        <dbReference type="Pfam" id="PF16344"/>
    </source>
</evidence>
<dbReference type="AlphaFoldDB" id="A0A1K1SKT3"/>
<keyword evidence="7" id="KW-1185">Reference proteome</keyword>
<dbReference type="STRING" id="1004.SAMN05661012_05556"/>
<dbReference type="InterPro" id="IPR032508">
    <property type="entry name" value="FecR_C"/>
</dbReference>
<feature type="domain" description="Protein FecR C-terminal" evidence="3">
    <location>
        <begin position="289"/>
        <end position="355"/>
    </location>
</feature>
<dbReference type="GO" id="GO:0016989">
    <property type="term" value="F:sigma factor antagonist activity"/>
    <property type="evidence" value="ECO:0007669"/>
    <property type="project" value="TreeGrafter"/>
</dbReference>
<dbReference type="PIRSF" id="PIRSF018266">
    <property type="entry name" value="FecR"/>
    <property type="match status" value="1"/>
</dbReference>
<reference evidence="5 7" key="2">
    <citation type="submission" date="2023-11" db="EMBL/GenBank/DDBJ databases">
        <title>MicrobeMod: A computational toolkit for identifying prokaryotic methylation and restriction-modification with nanopore sequencing.</title>
        <authorList>
            <person name="Crits-Christoph A."/>
            <person name="Kang S.C."/>
            <person name="Lee H."/>
            <person name="Ostrov N."/>
        </authorList>
    </citation>
    <scope>NUCLEOTIDE SEQUENCE [LARGE SCALE GENOMIC DNA]</scope>
    <source>
        <strain evidence="5 7">ATCC 23090</strain>
    </source>
</reference>
<evidence type="ECO:0000313" key="5">
    <source>
        <dbReference type="EMBL" id="WQG89892.1"/>
    </source>
</evidence>
<dbReference type="EMBL" id="CP140154">
    <property type="protein sequence ID" value="WQG89892.1"/>
    <property type="molecule type" value="Genomic_DNA"/>
</dbReference>
<feature type="transmembrane region" description="Helical" evidence="1">
    <location>
        <begin position="66"/>
        <end position="87"/>
    </location>
</feature>
<reference evidence="4 6" key="1">
    <citation type="submission" date="2016-11" db="EMBL/GenBank/DDBJ databases">
        <authorList>
            <person name="Jaros S."/>
            <person name="Januszkiewicz K."/>
            <person name="Wedrychowicz H."/>
        </authorList>
    </citation>
    <scope>NUCLEOTIDE SEQUENCE [LARGE SCALE GENOMIC DNA]</scope>
    <source>
        <strain evidence="4 6">DSM 784</strain>
    </source>
</reference>
<keyword evidence="1" id="KW-1133">Transmembrane helix</keyword>
<dbReference type="Proteomes" id="UP000183788">
    <property type="component" value="Unassembled WGS sequence"/>
</dbReference>
<dbReference type="InterPro" id="IPR012373">
    <property type="entry name" value="Ferrdict_sens_TM"/>
</dbReference>
<name>A0A1K1SKT3_9BACT</name>
<feature type="domain" description="FecR protein" evidence="2">
    <location>
        <begin position="159"/>
        <end position="252"/>
    </location>
</feature>
<dbReference type="InterPro" id="IPR006860">
    <property type="entry name" value="FecR"/>
</dbReference>
<dbReference type="Proteomes" id="UP001326715">
    <property type="component" value="Chromosome"/>
</dbReference>
<organism evidence="4 6">
    <name type="scientific">Chitinophaga sancti</name>
    <dbReference type="NCBI Taxonomy" id="1004"/>
    <lineage>
        <taxon>Bacteria</taxon>
        <taxon>Pseudomonadati</taxon>
        <taxon>Bacteroidota</taxon>
        <taxon>Chitinophagia</taxon>
        <taxon>Chitinophagales</taxon>
        <taxon>Chitinophagaceae</taxon>
        <taxon>Chitinophaga</taxon>
    </lineage>
</organism>
<sequence length="356" mass="39589">MKGNQQLIELLEKYQAGTISEEEKAILESWYNQEAAAKTAAIDDSEVQESLQRIKSRLPLPKQVRIWPRLAAAAVLVLLAGASLLYFTHQGHEVKPPLTKAAAIQPGGNHAVLQLASGQQVALNSQQTGIVIKGKQVLYSDGHEVTAADMGNHLQYMQLITPKGGQYQITLPDGSRVWLNSASKLTYPDRFEGDNRQVQLEGEAYFEVSKDSHPFIVKSGGQEVRVLGTAFNIMAYTDEDEIQTALVSGAVRVNETLLKPGFEAHYSRDGIQVIPSNLEVVTAWKNGLFYFKDASLQTVMNQLQRWYDIEVIYQSARKGDEFNGQIPRDKPLTKVLEILTLSGINFKMSGRQLIVY</sequence>
<evidence type="ECO:0000313" key="4">
    <source>
        <dbReference type="EMBL" id="SFW84461.1"/>
    </source>
</evidence>
<dbReference type="PANTHER" id="PTHR30273">
    <property type="entry name" value="PERIPLASMIC SIGNAL SENSOR AND SIGMA FACTOR ACTIVATOR FECR-RELATED"/>
    <property type="match status" value="1"/>
</dbReference>